<dbReference type="GO" id="GO:0019509">
    <property type="term" value="P:L-methionine salvage from methylthioadenosine"/>
    <property type="evidence" value="ECO:0007669"/>
    <property type="project" value="UniProtKB-UniPathway"/>
</dbReference>
<dbReference type="STRING" id="450851.PHZ_c0714"/>
<dbReference type="SUPFAM" id="SSF53167">
    <property type="entry name" value="Purine and uridine phosphorylases"/>
    <property type="match status" value="1"/>
</dbReference>
<dbReference type="CDD" id="cd09008">
    <property type="entry name" value="MTAN"/>
    <property type="match status" value="1"/>
</dbReference>
<evidence type="ECO:0000256" key="2">
    <source>
        <dbReference type="ARBA" id="ARBA00011974"/>
    </source>
</evidence>
<evidence type="ECO:0000313" key="7">
    <source>
        <dbReference type="EMBL" id="ACG77128.1"/>
    </source>
</evidence>
<dbReference type="Proteomes" id="UP000001868">
    <property type="component" value="Chromosome"/>
</dbReference>
<dbReference type="GO" id="GO:0009164">
    <property type="term" value="P:nucleoside catabolic process"/>
    <property type="evidence" value="ECO:0007669"/>
    <property type="project" value="InterPro"/>
</dbReference>
<dbReference type="GO" id="GO:0019284">
    <property type="term" value="P:L-methionine salvage from S-adenosylmethionine"/>
    <property type="evidence" value="ECO:0007669"/>
    <property type="project" value="TreeGrafter"/>
</dbReference>
<dbReference type="KEGG" id="pzu:PHZ_c0714"/>
<dbReference type="InterPro" id="IPR035994">
    <property type="entry name" value="Nucleoside_phosphorylase_sf"/>
</dbReference>
<keyword evidence="5" id="KW-0486">Methionine biosynthesis</keyword>
<evidence type="ECO:0000259" key="6">
    <source>
        <dbReference type="Pfam" id="PF01048"/>
    </source>
</evidence>
<proteinExistence type="predicted"/>
<comment type="pathway">
    <text evidence="1">Amino-acid biosynthesis; L-methionine biosynthesis via salvage pathway; S-methyl-5-thio-alpha-D-ribose 1-phosphate from S-methyl-5'-thioadenosine (hydrolase route): step 1/2.</text>
</comment>
<gene>
    <name evidence="7" type="ordered locus">PHZ_c0714</name>
</gene>
<dbReference type="RefSeq" id="WP_012521276.1">
    <property type="nucleotide sequence ID" value="NC_011144.1"/>
</dbReference>
<keyword evidence="3" id="KW-0028">Amino-acid biosynthesis</keyword>
<dbReference type="PANTHER" id="PTHR46832">
    <property type="entry name" value="5'-METHYLTHIOADENOSINE/S-ADENOSYLHOMOCYSTEINE NUCLEOSIDASE"/>
    <property type="match status" value="1"/>
</dbReference>
<accession>B4RFP7</accession>
<evidence type="ECO:0000256" key="5">
    <source>
        <dbReference type="ARBA" id="ARBA00023167"/>
    </source>
</evidence>
<feature type="domain" description="Nucleoside phosphorylase" evidence="6">
    <location>
        <begin position="2"/>
        <end position="234"/>
    </location>
</feature>
<dbReference type="AlphaFoldDB" id="B4RFP7"/>
<dbReference type="Gene3D" id="3.40.50.1580">
    <property type="entry name" value="Nucleoside phosphorylase domain"/>
    <property type="match status" value="1"/>
</dbReference>
<evidence type="ECO:0000313" key="8">
    <source>
        <dbReference type="Proteomes" id="UP000001868"/>
    </source>
</evidence>
<organism evidence="7 8">
    <name type="scientific">Phenylobacterium zucineum (strain HLK1)</name>
    <dbReference type="NCBI Taxonomy" id="450851"/>
    <lineage>
        <taxon>Bacteria</taxon>
        <taxon>Pseudomonadati</taxon>
        <taxon>Pseudomonadota</taxon>
        <taxon>Alphaproteobacteria</taxon>
        <taxon>Caulobacterales</taxon>
        <taxon>Caulobacteraceae</taxon>
        <taxon>Phenylobacterium</taxon>
    </lineage>
</organism>
<protein>
    <recommendedName>
        <fullName evidence="2">adenosylhomocysteine nucleosidase</fullName>
        <ecNumber evidence="2">3.2.2.9</ecNumber>
    </recommendedName>
</protein>
<dbReference type="PANTHER" id="PTHR46832:SF1">
    <property type="entry name" value="5'-METHYLTHIOADENOSINE_S-ADENOSYLHOMOCYSTEINE NUCLEOSIDASE"/>
    <property type="match status" value="1"/>
</dbReference>
<dbReference type="EC" id="3.2.2.9" evidence="2"/>
<evidence type="ECO:0000256" key="3">
    <source>
        <dbReference type="ARBA" id="ARBA00022605"/>
    </source>
</evidence>
<dbReference type="GO" id="GO:0008930">
    <property type="term" value="F:methylthioadenosine nucleosidase activity"/>
    <property type="evidence" value="ECO:0007669"/>
    <property type="project" value="InterPro"/>
</dbReference>
<name>B4RFP7_PHEZH</name>
<dbReference type="NCBIfam" id="TIGR01704">
    <property type="entry name" value="MTA_SAH-Nsdase"/>
    <property type="match status" value="1"/>
</dbReference>
<dbReference type="eggNOG" id="COG0775">
    <property type="taxonomic scope" value="Bacteria"/>
</dbReference>
<sequence length="236" mass="24765">MIGILCATPEELAALRAVLDLEVEPEAHGAFQVWAGHGLALARSGLGKVNAASAATLLLDRFGARTLVFSGVAGGLHPELPVGSVLLAERLAIHDYGIVTAGRFTATRSGVIPFGAPELADLEPVPAAVRDTFERLRAEVAPRLAHPVRLGGITTADYFLNCGATRDELRARLGADAIDMESGAVAQVAEAWGAPLYVIRTLSDLAGEESHVTFTEMEAMAAENSAACVRTLLEML</sequence>
<dbReference type="HOGENOM" id="CLU_031248_2_0_5"/>
<keyword evidence="4" id="KW-0378">Hydrolase</keyword>
<dbReference type="InterPro" id="IPR000845">
    <property type="entry name" value="Nucleoside_phosphorylase_d"/>
</dbReference>
<dbReference type="OrthoDB" id="6677713at2"/>
<dbReference type="InterPro" id="IPR010049">
    <property type="entry name" value="MTA_SAH_Nsdase"/>
</dbReference>
<evidence type="ECO:0000256" key="1">
    <source>
        <dbReference type="ARBA" id="ARBA00004945"/>
    </source>
</evidence>
<dbReference type="EMBL" id="CP000747">
    <property type="protein sequence ID" value="ACG77128.1"/>
    <property type="molecule type" value="Genomic_DNA"/>
</dbReference>
<dbReference type="GO" id="GO:0008782">
    <property type="term" value="F:adenosylhomocysteine nucleosidase activity"/>
    <property type="evidence" value="ECO:0007669"/>
    <property type="project" value="UniProtKB-EC"/>
</dbReference>
<dbReference type="UniPathway" id="UPA00904">
    <property type="reaction ID" value="UER00871"/>
</dbReference>
<dbReference type="Pfam" id="PF01048">
    <property type="entry name" value="PNP_UDP_1"/>
    <property type="match status" value="1"/>
</dbReference>
<keyword evidence="8" id="KW-1185">Reference proteome</keyword>
<evidence type="ECO:0000256" key="4">
    <source>
        <dbReference type="ARBA" id="ARBA00022801"/>
    </source>
</evidence>
<reference evidence="7 8" key="1">
    <citation type="journal article" date="2008" name="BMC Genomics">
        <title>Complete genome of Phenylobacterium zucineum - a novel facultative intracellular bacterium isolated from human erythroleukemia cell line K562.</title>
        <authorList>
            <person name="Luo Y."/>
            <person name="Xu X."/>
            <person name="Ding Z."/>
            <person name="Liu Z."/>
            <person name="Zhang B."/>
            <person name="Yan Z."/>
            <person name="Sun J."/>
            <person name="Hu S."/>
            <person name="Hu X."/>
        </authorList>
    </citation>
    <scope>NUCLEOTIDE SEQUENCE [LARGE SCALE GENOMIC DNA]</scope>
    <source>
        <strain evidence="7 8">HLK1</strain>
    </source>
</reference>
<dbReference type="GO" id="GO:0005829">
    <property type="term" value="C:cytosol"/>
    <property type="evidence" value="ECO:0007669"/>
    <property type="project" value="TreeGrafter"/>
</dbReference>